<organism evidence="1 2">
    <name type="scientific">Oedothorax gibbosus</name>
    <dbReference type="NCBI Taxonomy" id="931172"/>
    <lineage>
        <taxon>Eukaryota</taxon>
        <taxon>Metazoa</taxon>
        <taxon>Ecdysozoa</taxon>
        <taxon>Arthropoda</taxon>
        <taxon>Chelicerata</taxon>
        <taxon>Arachnida</taxon>
        <taxon>Araneae</taxon>
        <taxon>Araneomorphae</taxon>
        <taxon>Entelegynae</taxon>
        <taxon>Araneoidea</taxon>
        <taxon>Linyphiidae</taxon>
        <taxon>Erigoninae</taxon>
        <taxon>Oedothorax</taxon>
    </lineage>
</organism>
<gene>
    <name evidence="1" type="ORF">JTE90_014117</name>
</gene>
<proteinExistence type="predicted"/>
<reference evidence="1 2" key="1">
    <citation type="journal article" date="2022" name="Nat. Ecol. Evol.">
        <title>A masculinizing supergene underlies an exaggerated male reproductive morph in a spider.</title>
        <authorList>
            <person name="Hendrickx F."/>
            <person name="De Corte Z."/>
            <person name="Sonet G."/>
            <person name="Van Belleghem S.M."/>
            <person name="Kostlbacher S."/>
            <person name="Vangestel C."/>
        </authorList>
    </citation>
    <scope>NUCLEOTIDE SEQUENCE [LARGE SCALE GENOMIC DNA]</scope>
    <source>
        <strain evidence="1">W744_W776</strain>
    </source>
</reference>
<dbReference type="AlphaFoldDB" id="A0AAV6V7L2"/>
<comment type="caution">
    <text evidence="1">The sequence shown here is derived from an EMBL/GenBank/DDBJ whole genome shotgun (WGS) entry which is preliminary data.</text>
</comment>
<dbReference type="EMBL" id="JAFNEN010000142">
    <property type="protein sequence ID" value="KAG8192261.1"/>
    <property type="molecule type" value="Genomic_DNA"/>
</dbReference>
<accession>A0AAV6V7L2</accession>
<evidence type="ECO:0000313" key="1">
    <source>
        <dbReference type="EMBL" id="KAG8192261.1"/>
    </source>
</evidence>
<evidence type="ECO:0000313" key="2">
    <source>
        <dbReference type="Proteomes" id="UP000827092"/>
    </source>
</evidence>
<dbReference type="Proteomes" id="UP000827092">
    <property type="component" value="Unassembled WGS sequence"/>
</dbReference>
<keyword evidence="2" id="KW-1185">Reference proteome</keyword>
<protein>
    <submittedName>
        <fullName evidence="1">Uncharacterized protein</fullName>
    </submittedName>
</protein>
<name>A0AAV6V7L2_9ARAC</name>
<sequence length="73" mass="8089">MPGQFFLYVDIDSAAACDDSGLFELGRRDGMGTQNQEKAGSRPTLDSGRIFLLYNHSYKTLGNIFDVINLLVD</sequence>